<comment type="caution">
    <text evidence="1">The sequence shown here is derived from an EMBL/GenBank/DDBJ whole genome shotgun (WGS) entry which is preliminary data.</text>
</comment>
<dbReference type="Proteomes" id="UP000009882">
    <property type="component" value="Unassembled WGS sequence"/>
</dbReference>
<protein>
    <submittedName>
        <fullName evidence="1">Uncharacterized protein</fullName>
    </submittedName>
</protein>
<dbReference type="AlphaFoldDB" id="K9F7U6"/>
<accession>K9F7U6</accession>
<keyword evidence="2" id="KW-1185">Reference proteome</keyword>
<proteinExistence type="predicted"/>
<dbReference type="EMBL" id="AKCT01000343">
    <property type="protein sequence ID" value="EKV04137.1"/>
    <property type="molecule type" value="Genomic_DNA"/>
</dbReference>
<organism evidence="1 2">
    <name type="scientific">Penicillium digitatum (strain PHI26 / CECT 20796)</name>
    <name type="common">Green mold</name>
    <dbReference type="NCBI Taxonomy" id="1170229"/>
    <lineage>
        <taxon>Eukaryota</taxon>
        <taxon>Fungi</taxon>
        <taxon>Dikarya</taxon>
        <taxon>Ascomycota</taxon>
        <taxon>Pezizomycotina</taxon>
        <taxon>Eurotiomycetes</taxon>
        <taxon>Eurotiomycetidae</taxon>
        <taxon>Eurotiales</taxon>
        <taxon>Aspergillaceae</taxon>
        <taxon>Penicillium</taxon>
    </lineage>
</organism>
<evidence type="ECO:0000313" key="2">
    <source>
        <dbReference type="Proteomes" id="UP000009882"/>
    </source>
</evidence>
<name>K9F7U6_PEND2</name>
<gene>
    <name evidence="1" type="ORF">PDIG_91140</name>
</gene>
<sequence>MVTASDGLQNKRLATSLFLILSQKYSSSLRFLFLNRSI</sequence>
<dbReference type="HOGENOM" id="CLU_3335761_0_0_1"/>
<dbReference type="InParanoid" id="K9F7U6"/>
<evidence type="ECO:0000313" key="1">
    <source>
        <dbReference type="EMBL" id="EKV04137.1"/>
    </source>
</evidence>
<reference evidence="2" key="1">
    <citation type="journal article" date="2012" name="BMC Genomics">
        <title>Genome sequence of the necrotrophic fungus Penicillium digitatum, the main postharvest pathogen of citrus.</title>
        <authorList>
            <person name="Marcet-Houben M."/>
            <person name="Ballester A.-R."/>
            <person name="de la Fuente B."/>
            <person name="Harries E."/>
            <person name="Marcos J.F."/>
            <person name="Gonzalez-Candelas L."/>
            <person name="Gabaldon T."/>
        </authorList>
    </citation>
    <scope>NUCLEOTIDE SEQUENCE [LARGE SCALE GENOMIC DNA]</scope>
    <source>
        <strain evidence="2">PHI26 / CECT 20796</strain>
    </source>
</reference>